<dbReference type="AlphaFoldDB" id="A0A9J7AUN2"/>
<name>A0A9J7AUN2_9PROT</name>
<evidence type="ECO:0000256" key="2">
    <source>
        <dbReference type="ARBA" id="ARBA00023235"/>
    </source>
</evidence>
<dbReference type="SUPFAM" id="SSF54506">
    <property type="entry name" value="Diaminopimelate epimerase-like"/>
    <property type="match status" value="2"/>
</dbReference>
<comment type="similarity">
    <text evidence="1">Belongs to the PrpF family.</text>
</comment>
<dbReference type="GO" id="GO:0016853">
    <property type="term" value="F:isomerase activity"/>
    <property type="evidence" value="ECO:0007669"/>
    <property type="project" value="UniProtKB-KW"/>
</dbReference>
<dbReference type="KEGG" id="naci:NUH88_04950"/>
<evidence type="ECO:0000313" key="4">
    <source>
        <dbReference type="Proteomes" id="UP001060336"/>
    </source>
</evidence>
<dbReference type="PANTHER" id="PTHR43709">
    <property type="entry name" value="ACONITATE ISOMERASE-RELATED"/>
    <property type="match status" value="1"/>
</dbReference>
<evidence type="ECO:0000313" key="3">
    <source>
        <dbReference type="EMBL" id="UUX51040.1"/>
    </source>
</evidence>
<dbReference type="EMBL" id="CP102480">
    <property type="protein sequence ID" value="UUX51040.1"/>
    <property type="molecule type" value="Genomic_DNA"/>
</dbReference>
<protein>
    <submittedName>
        <fullName evidence="3">PrpF family protein</fullName>
    </submittedName>
</protein>
<sequence>MTSARIPACFFRGGSSKGVFFTETDLPAARAEWDPLFLSVIGSPDPYGRQLNGIGGGVSSVSKAAVITASLREEADLDFTFAQVAVGEALVDYSSNCGNLSSAVAPFALERGLIRLEDGTRSVRIFNTNTNKVLIAHLEVAEGRAVETGSFAIPGVAGTGAPIRLEFLDPAGAGTGRLFPTGNLRDQIAADVGRTFEASLLDVGNPCIFIDAGAVGRTGNESIKDLESDTALMALLEDLRRKAAVLMGLAEDEHTAPAAVPKIAIVGAPRPTEDLAGNPIDPASADLAVRMLSMENVHRVLPLTGAMCAAVACSIPGTVPAELTKSPDGDVRLANPSGILPVGADVSLDGAPTVRSTTVIRTSRLLMSGEVAV</sequence>
<dbReference type="Proteomes" id="UP001060336">
    <property type="component" value="Chromosome"/>
</dbReference>
<keyword evidence="2" id="KW-0413">Isomerase</keyword>
<gene>
    <name evidence="3" type="ORF">NUH88_04950</name>
</gene>
<dbReference type="Gene3D" id="3.10.310.10">
    <property type="entry name" value="Diaminopimelate Epimerase, Chain A, domain 1"/>
    <property type="match status" value="2"/>
</dbReference>
<accession>A0A9J7AUN2</accession>
<dbReference type="PANTHER" id="PTHR43709:SF2">
    <property type="entry name" value="DUF453 DOMAIN PROTEIN (AFU_ORTHOLOGUE AFUA_6G00360)"/>
    <property type="match status" value="1"/>
</dbReference>
<reference evidence="3" key="1">
    <citation type="submission" date="2022-08" db="EMBL/GenBank/DDBJ databases">
        <title>Nisaea acidiphila sp. nov., isolated from a marine algal debris and emended description of the genus Nisaea Urios et al. 2008.</title>
        <authorList>
            <person name="Kwon K."/>
        </authorList>
    </citation>
    <scope>NUCLEOTIDE SEQUENCE</scope>
    <source>
        <strain evidence="3">MEBiC11861</strain>
    </source>
</reference>
<proteinExistence type="inferred from homology"/>
<organism evidence="3 4">
    <name type="scientific">Nisaea acidiphila</name>
    <dbReference type="NCBI Taxonomy" id="1862145"/>
    <lineage>
        <taxon>Bacteria</taxon>
        <taxon>Pseudomonadati</taxon>
        <taxon>Pseudomonadota</taxon>
        <taxon>Alphaproteobacteria</taxon>
        <taxon>Rhodospirillales</taxon>
        <taxon>Thalassobaculaceae</taxon>
        <taxon>Nisaea</taxon>
    </lineage>
</organism>
<dbReference type="RefSeq" id="WP_257770312.1">
    <property type="nucleotide sequence ID" value="NZ_CP102480.1"/>
</dbReference>
<dbReference type="Pfam" id="PF04303">
    <property type="entry name" value="PrpF"/>
    <property type="match status" value="1"/>
</dbReference>
<keyword evidence="4" id="KW-1185">Reference proteome</keyword>
<evidence type="ECO:0000256" key="1">
    <source>
        <dbReference type="ARBA" id="ARBA00007673"/>
    </source>
</evidence>
<dbReference type="InterPro" id="IPR007400">
    <property type="entry name" value="PrpF-like"/>
</dbReference>